<accession>A0A6J7JPC1</accession>
<protein>
    <submittedName>
        <fullName evidence="1">Unannotated protein</fullName>
    </submittedName>
</protein>
<proteinExistence type="predicted"/>
<organism evidence="1">
    <name type="scientific">freshwater metagenome</name>
    <dbReference type="NCBI Taxonomy" id="449393"/>
    <lineage>
        <taxon>unclassified sequences</taxon>
        <taxon>metagenomes</taxon>
        <taxon>ecological metagenomes</taxon>
    </lineage>
</organism>
<dbReference type="AlphaFoldDB" id="A0A6J7JPC1"/>
<evidence type="ECO:0000313" key="1">
    <source>
        <dbReference type="EMBL" id="CAB4944581.1"/>
    </source>
</evidence>
<sequence length="64" mass="6874">MTTSTIDTATRDRRVRDTLAQQTGRLDDVFVDDGHAPDAIHADALGHCRVSVQATVSEGRPVAV</sequence>
<gene>
    <name evidence="1" type="ORF">UFOPK3564_03150</name>
</gene>
<dbReference type="EMBL" id="CAFBMK010000277">
    <property type="protein sequence ID" value="CAB4944581.1"/>
    <property type="molecule type" value="Genomic_DNA"/>
</dbReference>
<reference evidence="1" key="1">
    <citation type="submission" date="2020-05" db="EMBL/GenBank/DDBJ databases">
        <authorList>
            <person name="Chiriac C."/>
            <person name="Salcher M."/>
            <person name="Ghai R."/>
            <person name="Kavagutti S V."/>
        </authorList>
    </citation>
    <scope>NUCLEOTIDE SEQUENCE</scope>
</reference>
<name>A0A6J7JPC1_9ZZZZ</name>